<dbReference type="Gene3D" id="1.10.1530.10">
    <property type="match status" value="1"/>
</dbReference>
<comment type="similarity">
    <text evidence="1">Belongs to the LDH2/MDH2 oxidoreductase family.</text>
</comment>
<dbReference type="RefSeq" id="WP_092963481.1">
    <property type="nucleotide sequence ID" value="NZ_FOSQ01000027.1"/>
</dbReference>
<dbReference type="EMBL" id="FOSQ01000027">
    <property type="protein sequence ID" value="SFL15172.1"/>
    <property type="molecule type" value="Genomic_DNA"/>
</dbReference>
<dbReference type="InterPro" id="IPR043144">
    <property type="entry name" value="Mal/L-sulf/L-lact_DH-like_ah"/>
</dbReference>
<sequence>MPDTPRHDPAALIAFATALCEAAGLDADKAGAVARTLVESDLLGHVTHGLALLPKYLDDLEAGTMRKEGGPEVVRDLGACVTWNGRRLPGAWLVHRALDLALERVGTYGTVTIAIGDSHHIGCLAAYLTRATDAGCMLVLNSSAPGAKAVAPHGARQAVLSPDPVAAGFPTGGDPVMLDVSASITTINMANTLLRQGRRYPAPWLQDTEGNPSDDPAVLSAGGSLLPAGGFDHGQKGYAWALMNEALTQGLSGYGRADAPKGQTASVLLQLIDPNAFAGIDAFTRQTGHTAAACRAATPRPGIAKVRLPGESGLAHRRDAVAQGLRLAPGILAALEGPAGKLGVAMPQAQG</sequence>
<dbReference type="InterPro" id="IPR043143">
    <property type="entry name" value="Mal/L-sulf/L-lact_DH-like_NADP"/>
</dbReference>
<dbReference type="STRING" id="1123062.SAMN02745775_12719"/>
<evidence type="ECO:0000256" key="2">
    <source>
        <dbReference type="ARBA" id="ARBA00023002"/>
    </source>
</evidence>
<dbReference type="InterPro" id="IPR003767">
    <property type="entry name" value="Malate/L-lactate_DH-like"/>
</dbReference>
<keyword evidence="2" id="KW-0560">Oxidoreductase</keyword>
<dbReference type="Proteomes" id="UP000199473">
    <property type="component" value="Unassembled WGS sequence"/>
</dbReference>
<keyword evidence="4" id="KW-1185">Reference proteome</keyword>
<organism evidence="3 4">
    <name type="scientific">Falsiroseomonas stagni DSM 19981</name>
    <dbReference type="NCBI Taxonomy" id="1123062"/>
    <lineage>
        <taxon>Bacteria</taxon>
        <taxon>Pseudomonadati</taxon>
        <taxon>Pseudomonadota</taxon>
        <taxon>Alphaproteobacteria</taxon>
        <taxon>Acetobacterales</taxon>
        <taxon>Roseomonadaceae</taxon>
        <taxon>Falsiroseomonas</taxon>
    </lineage>
</organism>
<proteinExistence type="inferred from homology"/>
<reference evidence="3 4" key="1">
    <citation type="submission" date="2016-10" db="EMBL/GenBank/DDBJ databases">
        <authorList>
            <person name="de Groot N.N."/>
        </authorList>
    </citation>
    <scope>NUCLEOTIDE SEQUENCE [LARGE SCALE GENOMIC DNA]</scope>
    <source>
        <strain evidence="3 4">DSM 19981</strain>
    </source>
</reference>
<dbReference type="PANTHER" id="PTHR11091:SF0">
    <property type="entry name" value="MALATE DEHYDROGENASE"/>
    <property type="match status" value="1"/>
</dbReference>
<dbReference type="GO" id="GO:0016491">
    <property type="term" value="F:oxidoreductase activity"/>
    <property type="evidence" value="ECO:0007669"/>
    <property type="project" value="UniProtKB-KW"/>
</dbReference>
<dbReference type="Gene3D" id="3.30.1370.60">
    <property type="entry name" value="Hypothetical oxidoreductase yiak, domain 2"/>
    <property type="match status" value="1"/>
</dbReference>
<protein>
    <submittedName>
        <fullName evidence="3">L-lactate dehydrogenase</fullName>
    </submittedName>
</protein>
<accession>A0A1I4FAZ0</accession>
<dbReference type="InterPro" id="IPR036111">
    <property type="entry name" value="Mal/L-sulfo/L-lacto_DH-like_sf"/>
</dbReference>
<evidence type="ECO:0000313" key="4">
    <source>
        <dbReference type="Proteomes" id="UP000199473"/>
    </source>
</evidence>
<dbReference type="PANTHER" id="PTHR11091">
    <property type="entry name" value="OXIDOREDUCTASE-RELATED"/>
    <property type="match status" value="1"/>
</dbReference>
<evidence type="ECO:0000313" key="3">
    <source>
        <dbReference type="EMBL" id="SFL15172.1"/>
    </source>
</evidence>
<dbReference type="AlphaFoldDB" id="A0A1I4FAZ0"/>
<dbReference type="OrthoDB" id="9811519at2"/>
<dbReference type="Pfam" id="PF02615">
    <property type="entry name" value="Ldh_2"/>
    <property type="match status" value="1"/>
</dbReference>
<name>A0A1I4FAZ0_9PROT</name>
<dbReference type="SUPFAM" id="SSF89733">
    <property type="entry name" value="L-sulfolactate dehydrogenase-like"/>
    <property type="match status" value="1"/>
</dbReference>
<gene>
    <name evidence="3" type="ORF">SAMN02745775_12719</name>
</gene>
<evidence type="ECO:0000256" key="1">
    <source>
        <dbReference type="ARBA" id="ARBA00006056"/>
    </source>
</evidence>